<dbReference type="VEuPathDB" id="CryptoDB:Cvel_20951"/>
<evidence type="ECO:0000256" key="1">
    <source>
        <dbReference type="SAM" id="SignalP"/>
    </source>
</evidence>
<feature type="signal peptide" evidence="1">
    <location>
        <begin position="1"/>
        <end position="19"/>
    </location>
</feature>
<dbReference type="AlphaFoldDB" id="A0A0G4GAD2"/>
<gene>
    <name evidence="2" type="ORF">Cvel_20951</name>
</gene>
<sequence length="202" mass="21725">MFFCKVFVVASLAVSLVSAQLRALQTDFLCRMQTTMCRAINAGQWSVIENMVGVPDPLSFVCCSVCESRLSPYGTRTLTACNNGCARDCTADTCVADTPEVQEESFKAVCASAQIACGKEVDRPAPTANENRRCVDVTMEKCMADFQANLGRCKTEAGNDFGRCTEARFEQAYSMVSNIPCSLFALGDPSEAALPAQCPASC</sequence>
<name>A0A0G4GAD2_9ALVE</name>
<dbReference type="EMBL" id="CDMZ01001021">
    <property type="protein sequence ID" value="CEM25835.1"/>
    <property type="molecule type" value="Genomic_DNA"/>
</dbReference>
<keyword evidence="1" id="KW-0732">Signal</keyword>
<feature type="chain" id="PRO_5005189732" description="VDE lipocalin domain-containing protein" evidence="1">
    <location>
        <begin position="20"/>
        <end position="202"/>
    </location>
</feature>
<protein>
    <recommendedName>
        <fullName evidence="3">VDE lipocalin domain-containing protein</fullName>
    </recommendedName>
</protein>
<evidence type="ECO:0008006" key="3">
    <source>
        <dbReference type="Google" id="ProtNLM"/>
    </source>
</evidence>
<evidence type="ECO:0000313" key="2">
    <source>
        <dbReference type="EMBL" id="CEM25835.1"/>
    </source>
</evidence>
<dbReference type="PhylomeDB" id="A0A0G4GAD2"/>
<reference evidence="2" key="1">
    <citation type="submission" date="2014-11" db="EMBL/GenBank/DDBJ databases">
        <authorList>
            <person name="Otto D Thomas"/>
            <person name="Naeem Raeece"/>
        </authorList>
    </citation>
    <scope>NUCLEOTIDE SEQUENCE</scope>
</reference>
<proteinExistence type="predicted"/>
<accession>A0A0G4GAD2</accession>
<organism evidence="2">
    <name type="scientific">Chromera velia CCMP2878</name>
    <dbReference type="NCBI Taxonomy" id="1169474"/>
    <lineage>
        <taxon>Eukaryota</taxon>
        <taxon>Sar</taxon>
        <taxon>Alveolata</taxon>
        <taxon>Colpodellida</taxon>
        <taxon>Chromeraceae</taxon>
        <taxon>Chromera</taxon>
    </lineage>
</organism>